<reference evidence="2" key="1">
    <citation type="submission" date="2016-11" db="UniProtKB">
        <authorList>
            <consortium name="WormBaseParasite"/>
        </authorList>
    </citation>
    <scope>IDENTIFICATION</scope>
</reference>
<dbReference type="AlphaFoldDB" id="A0A1I8BNP7"/>
<dbReference type="WBParaSite" id="MhA1_Contig354.frz3.gene19">
    <property type="protein sequence ID" value="MhA1_Contig354.frz3.gene19"/>
    <property type="gene ID" value="MhA1_Contig354.frz3.gene19"/>
</dbReference>
<evidence type="ECO:0000313" key="2">
    <source>
        <dbReference type="WBParaSite" id="MhA1_Contig354.frz3.gene19"/>
    </source>
</evidence>
<sequence>MDKIGLFILTGQLSKKFSCILPSICFLAFWLYRTDKHLILNVLKRYRIFELFVLIGNRLYLLRQRRTLCALRAFSELEDPAKDLLRIILPEFVILTPYFDILSKSSVQFFIDVNSLDVEVGDKDKKWITVQARFAFILRLCEYLSEDEYFPIKFDVNNTTNDPFRVLPRHKAEESQKLVTDGMLHEKLAGTGEGCSNDMDVGNGRINPSDDFTLSTSTDEHELKTQLLSEEISLLHHRLVEVRPKYLGALKRKWGYIFLKFIVCDTNTLIDYPEEIKFFVSHKVR</sequence>
<proteinExistence type="predicted"/>
<protein>
    <submittedName>
        <fullName evidence="2">CDT1 domain-containing protein</fullName>
    </submittedName>
</protein>
<accession>A0A1I8BNP7</accession>
<dbReference type="Proteomes" id="UP000095281">
    <property type="component" value="Unplaced"/>
</dbReference>
<name>A0A1I8BNP7_MELHA</name>
<organism evidence="1 2">
    <name type="scientific">Meloidogyne hapla</name>
    <name type="common">Root-knot nematode worm</name>
    <dbReference type="NCBI Taxonomy" id="6305"/>
    <lineage>
        <taxon>Eukaryota</taxon>
        <taxon>Metazoa</taxon>
        <taxon>Ecdysozoa</taxon>
        <taxon>Nematoda</taxon>
        <taxon>Chromadorea</taxon>
        <taxon>Rhabditida</taxon>
        <taxon>Tylenchina</taxon>
        <taxon>Tylenchomorpha</taxon>
        <taxon>Tylenchoidea</taxon>
        <taxon>Meloidogynidae</taxon>
        <taxon>Meloidogyninae</taxon>
        <taxon>Meloidogyne</taxon>
    </lineage>
</organism>
<evidence type="ECO:0000313" key="1">
    <source>
        <dbReference type="Proteomes" id="UP000095281"/>
    </source>
</evidence>
<keyword evidence="1" id="KW-1185">Reference proteome</keyword>